<dbReference type="GO" id="GO:0016788">
    <property type="term" value="F:hydrolase activity, acting on ester bonds"/>
    <property type="evidence" value="ECO:0007669"/>
    <property type="project" value="UniProtKB-ARBA"/>
</dbReference>
<dbReference type="Proteomes" id="UP001217631">
    <property type="component" value="Chromosome"/>
</dbReference>
<evidence type="ECO:0000256" key="1">
    <source>
        <dbReference type="SAM" id="MobiDB-lite"/>
    </source>
</evidence>
<dbReference type="InterPro" id="IPR036514">
    <property type="entry name" value="SGNH_hydro_sf"/>
</dbReference>
<evidence type="ECO:0000313" key="2">
    <source>
        <dbReference type="EMBL" id="WEA19049.1"/>
    </source>
</evidence>
<dbReference type="Gene3D" id="3.40.50.1110">
    <property type="entry name" value="SGNH hydrolase"/>
    <property type="match status" value="1"/>
</dbReference>
<dbReference type="SUPFAM" id="SSF52266">
    <property type="entry name" value="SGNH hydrolase"/>
    <property type="match status" value="1"/>
</dbReference>
<dbReference type="AlphaFoldDB" id="A0AAJ5RZ50"/>
<evidence type="ECO:0000313" key="3">
    <source>
        <dbReference type="Proteomes" id="UP001217631"/>
    </source>
</evidence>
<protein>
    <submittedName>
        <fullName evidence="2">Uncharacterized protein</fullName>
    </submittedName>
</protein>
<sequence length="685" mass="74355">MANNTNNPLGSSDPRDLFDNATNFDEGMNSTADSFLDRFGRPRVTWQKFHNLTIAAENEIGATVTDAQERVNTAADSAILEMEQTAAELGADINTKRYATYAGEGGMLSDPQNRDNVVGIVDGDPNGALNGWYVWNNTTNEWVRFAVQPVTTADFQALAAYLKAGQAAAITHSFEDANGFLIGEMTLDQVLRMQGGLDMANGRVMQGNGILELLDPNGFVAGRIGTSDSFLGGLTWRNTNTPGIEISDESGFLLARYDGSAPASGGATPGAPIIPRLNRQQRTQIMLIIGYGQSLSRGINSLPAISTTQPYNNIMIASGTKIRNGDSGYNPSSFVPLVAKTEGTEGEDPVVGLCNGVVRRAIADGEIAADWSFLGTSPGRSARSVEELGPSSDPNAFYNKMVRYVQDTKNLADATGKSFSCWAYCWDQGESNYAGTTFTKSPYQYAQLMLALFDTLSKQVVAITGQEFQPYIFSYQVGGHRFYGVDKNTIALSQWRISRERPDFVLAVPVYAIPVVTDDVHLTNEGSWLLGEYRSRAMYQTMIRRSGKWRPLEPIKVDWQADHIDVKFHVPCGPLVLDTAICAQAVNMGFDVRESDAVVDIITSVTVVGDDTVRIAISREANATAVLTYARGRPTDPNKSGPVVGPRGNLRDSHGLQDTAVSPLGNTFALHNPCVMFQYSRATGF</sequence>
<proteinExistence type="predicted"/>
<accession>A0AAJ5RZ50</accession>
<gene>
    <name evidence="2" type="ORF">PWA60_17330</name>
</gene>
<organism evidence="2 3">
    <name type="scientific">Pseudomonas juntendi</name>
    <dbReference type="NCBI Taxonomy" id="2666183"/>
    <lineage>
        <taxon>Bacteria</taxon>
        <taxon>Pseudomonadati</taxon>
        <taxon>Pseudomonadota</taxon>
        <taxon>Gammaproteobacteria</taxon>
        <taxon>Pseudomonadales</taxon>
        <taxon>Pseudomonadaceae</taxon>
        <taxon>Pseudomonas</taxon>
    </lineage>
</organism>
<name>A0AAJ5RZ50_9PSED</name>
<reference evidence="2" key="1">
    <citation type="submission" date="2023-02" db="EMBL/GenBank/DDBJ databases">
        <title>tmexCD-toprJ-like cluster.</title>
        <authorList>
            <person name="Gao X."/>
            <person name="Wang C."/>
            <person name="Liu J."/>
        </authorList>
    </citation>
    <scope>NUCLEOTIDE SEQUENCE</scope>
    <source>
        <strain evidence="2">GDW21C697WI</strain>
    </source>
</reference>
<feature type="compositionally biased region" description="Polar residues" evidence="1">
    <location>
        <begin position="1"/>
        <end position="10"/>
    </location>
</feature>
<dbReference type="EMBL" id="CP118677">
    <property type="protein sequence ID" value="WEA19049.1"/>
    <property type="molecule type" value="Genomic_DNA"/>
</dbReference>
<feature type="region of interest" description="Disordered" evidence="1">
    <location>
        <begin position="1"/>
        <end position="24"/>
    </location>
</feature>